<dbReference type="InterPro" id="IPR011053">
    <property type="entry name" value="Single_hybrid_motif"/>
</dbReference>
<dbReference type="InterPro" id="IPR000089">
    <property type="entry name" value="Biotin_lipoyl"/>
</dbReference>
<dbReference type="PANTHER" id="PTHR18866:SF33">
    <property type="entry name" value="METHYLCROTONOYL-COA CARBOXYLASE SUBUNIT ALPHA, MITOCHONDRIAL-RELATED"/>
    <property type="match status" value="1"/>
</dbReference>
<feature type="domain" description="ATP-grasp" evidence="7">
    <location>
        <begin position="161"/>
        <end position="356"/>
    </location>
</feature>
<dbReference type="GO" id="GO:0005524">
    <property type="term" value="F:ATP binding"/>
    <property type="evidence" value="ECO:0007669"/>
    <property type="project" value="UniProtKB-UniRule"/>
</dbReference>
<evidence type="ECO:0000256" key="5">
    <source>
        <dbReference type="ARBA" id="ARBA00023267"/>
    </source>
</evidence>
<evidence type="ECO:0000259" key="9">
    <source>
        <dbReference type="PROSITE" id="PS50989"/>
    </source>
</evidence>
<dbReference type="Gene3D" id="3.90.226.10">
    <property type="entry name" value="2-enoyl-CoA Hydratase, Chain A, domain 1"/>
    <property type="match status" value="2"/>
</dbReference>
<accession>A0A833H0B5</accession>
<name>A0A833H0B5_9LEPT</name>
<dbReference type="InterPro" id="IPR005479">
    <property type="entry name" value="CPAse_ATP-bd"/>
</dbReference>
<sequence>MNDTQVDMIASIREQIQTLERWNPGIKRVDPARRTGKLQKVLIANRGEIAKRFFLSLKEEGIRSVAVVTDPDKGQTWYEMADEVVMIGGSLNYTHIPSIIGAAILTGANAIYPGYGFLSENPDFVEAIHLVSEQRLSETPITFMGPDASIMRRVGNKLDARKLAKEYGVPLFEGTENISDVEHAKKEAARIGYPVIVKLNAGGGGKGMQAVFTEAELAGAIESCQRIGKMLYQDDTYYLEKFIVKPVHIEVQIFNGTAVGIRKCAVQRRNQKIVEESGDHFLSNHTRLALLAAAENMGRISGYEKSGGAGTVEFLYDPDSDAMGFLEMNTRLQVEHPVTDQSLGIDLARWQILLFDGRESEIPFTRVLEKRFIHKDHTIECRIYAEDPENNYTPSPGKIEELDLPTFNGIRCDFGFRRGDRILPDYDPMIGKLIATAETRDEALLRMERALNELYVRGITTNQYQLLRILRSEHFKQGDYTNRLLEEHPDLSQPVQEGELIRQAAILAALAENIKLFREKRDELFFSKDLEAVLHRMDLITLPESYEVEIQGASYEARFLQTGLNTFYAYLNRVFQGEIELLPALSGENDYTFRFEYRSCPVRVDRRPSVQIIRFPDARGRIHFMKVKVSARGASAGRDPAGMVRSPIQGTFVKIHQPGGKPVGRGTPVKKGDPIIVLSAMKMETTISAQADGTLSYLIEDGDLSRLELGRTGDGRVIGRPITEGEVLFVIESGEEATEDTSEPVSNGFPEAPLPTGLSECYRHIFSDRFMEEALKNPDEYLPVVLDLCRLLYLGYNRESLDLINSIVAILKELPENYDLSRMVPESLFADLLSVFTESKRLFSPLAGGNVSYFRETYRMFARWGDVAYQLPTPFRYTIQSIFLSYGVGDYRSTAEYERGLTGTAFLYILRSFHSTRDVPDIMKQVLKHAAQFRRPSSRLKNLLRKLVVQEEAEQEHSLAALATETLNKLGVRSWNMEMTYWVSRKYLPDLRKMKNDPLSFSHIDHQTLRANMEASLAKPSDDLIPSSVKGILREELVSKIDALKSKTTLKRLYSPKDKILIYLAGNEEEQRYFAFGLVDEVVAMRDKDNRIIGSESVERTDIDAVRVLHAYQSIRYLRGNIVDMVIADESVPLDLSSTAPDVYSYQVMMNIVMRLIPFFNDPGIDNNIMSIRAKSPHTGRTVRKRIFATPKQGRIILNLLADNDPRNPYCTKQLDAKTEHLFKLGKWPAELWIDECFDADTAKEILLPSIDGPADSRVAVGSRIYAGKIRGEDAVFYFKDSRIAGGATGDLEGRKYVAACWLAVAKGCPLYVWNDGAGANIKQGMVSLNRAGEGFFMNALMGANLTPSEIYRDIERHDDPVMKQVVDEISVQEGVDGIKNPPASQAFAVAVGVGSSTGLDVYGSSQAAIQVMVDDEQSYRVLTGSAVIKSVTGEDLTNYEIGGARIMNRVTGTVDRVARSNLHLLTVIHELQELFTGVKSLPAIRRIPVSKNKIGRDADDVLTPDIIKANMDNGLFVQFKDEYYGGGALTGGFGRMAGRPVLVMGPRSNMGLRSFQSMVRTAELLIEARKLAADQIVVLGDEWFSETPRTDAATLRARQDVLKLMSTKAGLRIHIATTVGGLRKIMLHSFCDALIFVRDRDYEERDEDVIRNSATHVVNSLDEAFDLSVRIMQLLRPIGSPQVQKADSVPALPAESTQPFDIVSSVIAPAFDANSFVEWWAEMNDSKKGPCLVTGFATLNGESVAILADQPAIMGGAPDAPGTEKFRMFTELAERNGIPIVMLSNAPGFVPGTRQERLRIQQIGGRSLDVNVLSTVPIVSVVLQQNYGGRQIHAFSKYLRPGTVSFALKSSILAVMGGSSAFDLFQGKKYAELRAAGKDAEAEQLRKTFVDDFNTKARAENDALGTGVLDMVIDSVAELRTNLISSLQLSRERNA</sequence>
<keyword evidence="4 6" id="KW-0067">ATP-binding</keyword>
<dbReference type="PROSITE" id="PS50989">
    <property type="entry name" value="COA_CT_CTER"/>
    <property type="match status" value="1"/>
</dbReference>
<evidence type="ECO:0000256" key="3">
    <source>
        <dbReference type="ARBA" id="ARBA00022741"/>
    </source>
</evidence>
<evidence type="ECO:0000256" key="2">
    <source>
        <dbReference type="ARBA" id="ARBA00022598"/>
    </source>
</evidence>
<comment type="cofactor">
    <cofactor evidence="1">
        <name>biotin</name>
        <dbReference type="ChEBI" id="CHEBI:57586"/>
    </cofactor>
</comment>
<dbReference type="InterPro" id="IPR001882">
    <property type="entry name" value="Biotin_BS"/>
</dbReference>
<dbReference type="SMART" id="SM00878">
    <property type="entry name" value="Biotin_carb_C"/>
    <property type="match status" value="1"/>
</dbReference>
<gene>
    <name evidence="10" type="ORF">F9K24_16330</name>
</gene>
<evidence type="ECO:0000313" key="10">
    <source>
        <dbReference type="EMBL" id="KAB2930608.1"/>
    </source>
</evidence>
<dbReference type="SUPFAM" id="SSF52440">
    <property type="entry name" value="PreATP-grasp domain"/>
    <property type="match status" value="1"/>
</dbReference>
<dbReference type="SUPFAM" id="SSF51246">
    <property type="entry name" value="Rudiment single hybrid motif"/>
    <property type="match status" value="1"/>
</dbReference>
<dbReference type="PROSITE" id="PS50979">
    <property type="entry name" value="BC"/>
    <property type="match status" value="1"/>
</dbReference>
<dbReference type="Pfam" id="PF00364">
    <property type="entry name" value="Biotin_lipoyl"/>
    <property type="match status" value="1"/>
</dbReference>
<keyword evidence="3 6" id="KW-0547">Nucleotide-binding</keyword>
<dbReference type="Pfam" id="PF01039">
    <property type="entry name" value="Carboxyl_trans"/>
    <property type="match status" value="3"/>
</dbReference>
<dbReference type="PROSITE" id="PS00188">
    <property type="entry name" value="BIOTIN"/>
    <property type="match status" value="1"/>
</dbReference>
<dbReference type="Pfam" id="PF02786">
    <property type="entry name" value="CPSase_L_D2"/>
    <property type="match status" value="1"/>
</dbReference>
<dbReference type="InterPro" id="IPR029045">
    <property type="entry name" value="ClpP/crotonase-like_dom_sf"/>
</dbReference>
<dbReference type="SUPFAM" id="SSF56059">
    <property type="entry name" value="Glutathione synthetase ATP-binding domain-like"/>
    <property type="match status" value="1"/>
</dbReference>
<dbReference type="GO" id="GO:0046872">
    <property type="term" value="F:metal ion binding"/>
    <property type="evidence" value="ECO:0007669"/>
    <property type="project" value="InterPro"/>
</dbReference>
<comment type="caution">
    <text evidence="10">The sequence shown here is derived from an EMBL/GenBank/DDBJ whole genome shotgun (WGS) entry which is preliminary data.</text>
</comment>
<keyword evidence="5" id="KW-0092">Biotin</keyword>
<dbReference type="EMBL" id="WBUI01000019">
    <property type="protein sequence ID" value="KAB2930608.1"/>
    <property type="molecule type" value="Genomic_DNA"/>
</dbReference>
<dbReference type="Gene3D" id="2.40.50.100">
    <property type="match status" value="1"/>
</dbReference>
<dbReference type="PROSITE" id="PS00867">
    <property type="entry name" value="CPSASE_2"/>
    <property type="match status" value="1"/>
</dbReference>
<dbReference type="CDD" id="cd06850">
    <property type="entry name" value="biotinyl_domain"/>
    <property type="match status" value="1"/>
</dbReference>
<dbReference type="PANTHER" id="PTHR18866">
    <property type="entry name" value="CARBOXYLASE:PYRUVATE/ACETYL-COA/PROPIONYL-COA CARBOXYLASE"/>
    <property type="match status" value="1"/>
</dbReference>
<dbReference type="InterPro" id="IPR005481">
    <property type="entry name" value="BC-like_N"/>
</dbReference>
<dbReference type="InterPro" id="IPR011764">
    <property type="entry name" value="Biotin_carboxylation_dom"/>
</dbReference>
<evidence type="ECO:0000256" key="6">
    <source>
        <dbReference type="PROSITE-ProRule" id="PRU00409"/>
    </source>
</evidence>
<dbReference type="Pfam" id="PF02785">
    <property type="entry name" value="Biotin_carb_C"/>
    <property type="match status" value="1"/>
</dbReference>
<evidence type="ECO:0000259" key="7">
    <source>
        <dbReference type="PROSITE" id="PS50975"/>
    </source>
</evidence>
<dbReference type="InterPro" id="IPR016185">
    <property type="entry name" value="PreATP-grasp_dom_sf"/>
</dbReference>
<dbReference type="InterPro" id="IPR050856">
    <property type="entry name" value="Biotin_carboxylase_complex"/>
</dbReference>
<dbReference type="InterPro" id="IPR011761">
    <property type="entry name" value="ATP-grasp"/>
</dbReference>
<feature type="domain" description="Biotin carboxylation" evidence="8">
    <location>
        <begin position="37"/>
        <end position="490"/>
    </location>
</feature>
<dbReference type="Pfam" id="PF00289">
    <property type="entry name" value="Biotin_carb_N"/>
    <property type="match status" value="1"/>
</dbReference>
<keyword evidence="2" id="KW-0436">Ligase</keyword>
<dbReference type="PROSITE" id="PS50975">
    <property type="entry name" value="ATP_GRASP"/>
    <property type="match status" value="1"/>
</dbReference>
<proteinExistence type="predicted"/>
<dbReference type="InterPro" id="IPR034733">
    <property type="entry name" value="AcCoA_carboxyl_beta"/>
</dbReference>
<evidence type="ECO:0000313" key="11">
    <source>
        <dbReference type="Proteomes" id="UP000460298"/>
    </source>
</evidence>
<dbReference type="InterPro" id="IPR011054">
    <property type="entry name" value="Rudment_hybrid_motif"/>
</dbReference>
<dbReference type="Proteomes" id="UP000460298">
    <property type="component" value="Unassembled WGS sequence"/>
</dbReference>
<dbReference type="Gene3D" id="3.30.470.20">
    <property type="entry name" value="ATP-grasp fold, B domain"/>
    <property type="match status" value="1"/>
</dbReference>
<dbReference type="SUPFAM" id="SSF51230">
    <property type="entry name" value="Single hybrid motif"/>
    <property type="match status" value="1"/>
</dbReference>
<feature type="domain" description="CoA carboxyltransferase C-terminal" evidence="9">
    <location>
        <begin position="1685"/>
        <end position="1936"/>
    </location>
</feature>
<evidence type="ECO:0000256" key="1">
    <source>
        <dbReference type="ARBA" id="ARBA00001953"/>
    </source>
</evidence>
<organism evidence="10 11">
    <name type="scientific">Leptonema illini</name>
    <dbReference type="NCBI Taxonomy" id="183"/>
    <lineage>
        <taxon>Bacteria</taxon>
        <taxon>Pseudomonadati</taxon>
        <taxon>Spirochaetota</taxon>
        <taxon>Spirochaetia</taxon>
        <taxon>Leptospirales</taxon>
        <taxon>Leptospiraceae</taxon>
        <taxon>Leptonema</taxon>
    </lineage>
</organism>
<protein>
    <submittedName>
        <fullName evidence="10">Carbamoyl-phosphate synthase subunit L</fullName>
    </submittedName>
</protein>
<reference evidence="10 11" key="1">
    <citation type="submission" date="2019-10" db="EMBL/GenBank/DDBJ databases">
        <title>Extracellular Electron Transfer in a Candidatus Methanoperedens spp. Enrichment Culture.</title>
        <authorList>
            <person name="Berger S."/>
            <person name="Rangel Shaw D."/>
            <person name="Berben T."/>
            <person name="In 'T Zandt M."/>
            <person name="Frank J."/>
            <person name="Reimann J."/>
            <person name="Jetten M.S.M."/>
            <person name="Welte C.U."/>
        </authorList>
    </citation>
    <scope>NUCLEOTIDE SEQUENCE [LARGE SCALE GENOMIC DNA]</scope>
    <source>
        <strain evidence="10">SB12</strain>
    </source>
</reference>
<dbReference type="GO" id="GO:0016874">
    <property type="term" value="F:ligase activity"/>
    <property type="evidence" value="ECO:0007669"/>
    <property type="project" value="UniProtKB-KW"/>
</dbReference>
<evidence type="ECO:0000256" key="4">
    <source>
        <dbReference type="ARBA" id="ARBA00022840"/>
    </source>
</evidence>
<dbReference type="InterPro" id="IPR005482">
    <property type="entry name" value="Biotin_COase_C"/>
</dbReference>
<evidence type="ECO:0000259" key="8">
    <source>
        <dbReference type="PROSITE" id="PS50979"/>
    </source>
</evidence>
<dbReference type="InterPro" id="IPR011763">
    <property type="entry name" value="COA_CT_C"/>
</dbReference>
<dbReference type="SUPFAM" id="SSF52096">
    <property type="entry name" value="ClpP/crotonase"/>
    <property type="match status" value="2"/>
</dbReference>